<name>A0A9P7N278_9HYPO</name>
<evidence type="ECO:0000256" key="11">
    <source>
        <dbReference type="ARBA" id="ARBA00023277"/>
    </source>
</evidence>
<evidence type="ECO:0000256" key="1">
    <source>
        <dbReference type="ARBA" id="ARBA00001973"/>
    </source>
</evidence>
<accession>A0A9P7N278</accession>
<dbReference type="GO" id="GO:0046872">
    <property type="term" value="F:metal ion binding"/>
    <property type="evidence" value="ECO:0007669"/>
    <property type="project" value="UniProtKB-KW"/>
</dbReference>
<evidence type="ECO:0000313" key="20">
    <source>
        <dbReference type="Proteomes" id="UP000748025"/>
    </source>
</evidence>
<keyword evidence="4" id="KW-0479">Metal-binding</keyword>
<dbReference type="PANTHER" id="PTHR33353">
    <property type="entry name" value="PUTATIVE (AFU_ORTHOLOGUE AFUA_1G12560)-RELATED"/>
    <property type="match status" value="1"/>
</dbReference>
<keyword evidence="20" id="KW-1185">Reference proteome</keyword>
<evidence type="ECO:0000256" key="2">
    <source>
        <dbReference type="ARBA" id="ARBA00004613"/>
    </source>
</evidence>
<evidence type="ECO:0000256" key="8">
    <source>
        <dbReference type="ARBA" id="ARBA00023008"/>
    </source>
</evidence>
<evidence type="ECO:0000256" key="17">
    <source>
        <dbReference type="SAM" id="SignalP"/>
    </source>
</evidence>
<dbReference type="GO" id="GO:0005576">
    <property type="term" value="C:extracellular region"/>
    <property type="evidence" value="ECO:0007669"/>
    <property type="project" value="UniProtKB-SubCell"/>
</dbReference>
<feature type="domain" description="CBM1" evidence="18">
    <location>
        <begin position="336"/>
        <end position="372"/>
    </location>
</feature>
<dbReference type="PROSITE" id="PS00562">
    <property type="entry name" value="CBM1_1"/>
    <property type="match status" value="1"/>
</dbReference>
<evidence type="ECO:0000256" key="10">
    <source>
        <dbReference type="ARBA" id="ARBA00023157"/>
    </source>
</evidence>
<organism evidence="19 20">
    <name type="scientific">Claviceps pusilla</name>
    <dbReference type="NCBI Taxonomy" id="123648"/>
    <lineage>
        <taxon>Eukaryota</taxon>
        <taxon>Fungi</taxon>
        <taxon>Dikarya</taxon>
        <taxon>Ascomycota</taxon>
        <taxon>Pezizomycotina</taxon>
        <taxon>Sordariomycetes</taxon>
        <taxon>Hypocreomycetidae</taxon>
        <taxon>Hypocreales</taxon>
        <taxon>Clavicipitaceae</taxon>
        <taxon>Claviceps</taxon>
    </lineage>
</organism>
<dbReference type="Proteomes" id="UP000748025">
    <property type="component" value="Unassembled WGS sequence"/>
</dbReference>
<evidence type="ECO:0000256" key="9">
    <source>
        <dbReference type="ARBA" id="ARBA00023033"/>
    </source>
</evidence>
<evidence type="ECO:0000256" key="15">
    <source>
        <dbReference type="ARBA" id="ARBA00047174"/>
    </source>
</evidence>
<evidence type="ECO:0000256" key="5">
    <source>
        <dbReference type="ARBA" id="ARBA00022729"/>
    </source>
</evidence>
<dbReference type="OrthoDB" id="4849160at2759"/>
<comment type="catalytic activity">
    <reaction evidence="14">
        <text>[(1-&gt;4)-beta-D-glucosyl]n+m + reduced acceptor + O2 = 4-dehydro-beta-D-glucosyl-[(1-&gt;4)-beta-D-glucosyl]n-1 + [(1-&gt;4)-beta-D-glucosyl]m + acceptor + H2O.</text>
        <dbReference type="EC" id="1.14.99.56"/>
    </reaction>
</comment>
<keyword evidence="6" id="KW-0136">Cellulose degradation</keyword>
<evidence type="ECO:0000256" key="4">
    <source>
        <dbReference type="ARBA" id="ARBA00022723"/>
    </source>
</evidence>
<keyword evidence="10" id="KW-1015">Disulfide bond</keyword>
<proteinExistence type="inferred from homology"/>
<dbReference type="SUPFAM" id="SSF57180">
    <property type="entry name" value="Cellulose-binding domain"/>
    <property type="match status" value="1"/>
</dbReference>
<comment type="cofactor">
    <cofactor evidence="1">
        <name>Cu(2+)</name>
        <dbReference type="ChEBI" id="CHEBI:29036"/>
    </cofactor>
</comment>
<comment type="subcellular location">
    <subcellularLocation>
        <location evidence="2">Secreted</location>
    </subcellularLocation>
</comment>
<sequence>MAVVKFLLPLGYALTAAAHGRVSEVVIKGVSYEGYNSPAWASNPNPPNVFAWSISQTDLGFVAPDRFNSPDIICHRDAKPAKSHVEVAAGDILTLKWTPWPESHHGPVLNYLANCNGPCETVDKTKLEFFKIDGVGLVKQNPQTFGDDILIANDHSWRVQIPEMLAAGNYVLRHELIALHSGGQLNGAQAYPQCFNLKITGSGTLRPAGVKGTKLYKADDAGILSNIYVPSLHYVVPGPPLIRGVPASIPQQKFVKARVTSTATPGDASGPIPAPTTTLATSVRPPKGLPTEAPAVPTPCPDGKKNKGKKGKGKKGKDKGKDKKKGDKHKGGKSTETQVLYGQCGGINWTGATACVAGSTCKVQNPWYSQCVAA</sequence>
<dbReference type="GO" id="GO:0004497">
    <property type="term" value="F:monooxygenase activity"/>
    <property type="evidence" value="ECO:0007669"/>
    <property type="project" value="UniProtKB-KW"/>
</dbReference>
<dbReference type="PANTHER" id="PTHR33353:SF36">
    <property type="entry name" value="ENDO-BETA-1,4-GLUCANASE D"/>
    <property type="match status" value="1"/>
</dbReference>
<dbReference type="EC" id="1.14.99.56" evidence="15"/>
<evidence type="ECO:0000256" key="14">
    <source>
        <dbReference type="ARBA" id="ARBA00045077"/>
    </source>
</evidence>
<dbReference type="InterPro" id="IPR035971">
    <property type="entry name" value="CBD_sf"/>
</dbReference>
<keyword evidence="11" id="KW-0119">Carbohydrate metabolism</keyword>
<dbReference type="Pfam" id="PF03443">
    <property type="entry name" value="AA9"/>
    <property type="match status" value="1"/>
</dbReference>
<dbReference type="InterPro" id="IPR005103">
    <property type="entry name" value="AA9_LPMO"/>
</dbReference>
<dbReference type="InterPro" id="IPR000254">
    <property type="entry name" value="CBD"/>
</dbReference>
<dbReference type="Gene3D" id="2.70.50.70">
    <property type="match status" value="1"/>
</dbReference>
<keyword evidence="8" id="KW-0186">Copper</keyword>
<feature type="chain" id="PRO_5040448348" description="lytic cellulose monooxygenase (C4-dehydrogenating)" evidence="17">
    <location>
        <begin position="18"/>
        <end position="374"/>
    </location>
</feature>
<protein>
    <recommendedName>
        <fullName evidence="15">lytic cellulose monooxygenase (C4-dehydrogenating)</fullName>
        <ecNumber evidence="15">1.14.99.56</ecNumber>
    </recommendedName>
</protein>
<gene>
    <name evidence="19" type="ORF">E4U43_005786</name>
</gene>
<dbReference type="PROSITE" id="PS51164">
    <property type="entry name" value="CBM1_2"/>
    <property type="match status" value="1"/>
</dbReference>
<comment type="caution">
    <text evidence="19">The sequence shown here is derived from an EMBL/GenBank/DDBJ whole genome shotgun (WGS) entry which is preliminary data.</text>
</comment>
<keyword evidence="12" id="KW-0624">Polysaccharide degradation</keyword>
<comment type="similarity">
    <text evidence="13">Belongs to the polysaccharide monooxygenase AA9 family.</text>
</comment>
<reference evidence="19" key="1">
    <citation type="journal article" date="2020" name="bioRxiv">
        <title>Whole genome comparisons of ergot fungi reveals the divergence and evolution of species within the genus Claviceps are the result of varying mechanisms driving genome evolution and host range expansion.</title>
        <authorList>
            <person name="Wyka S.A."/>
            <person name="Mondo S.J."/>
            <person name="Liu M."/>
            <person name="Dettman J."/>
            <person name="Nalam V."/>
            <person name="Broders K.D."/>
        </authorList>
    </citation>
    <scope>NUCLEOTIDE SEQUENCE</scope>
    <source>
        <strain evidence="19">CCC 602</strain>
    </source>
</reference>
<keyword evidence="5 17" id="KW-0732">Signal</keyword>
<feature type="compositionally biased region" description="Basic residues" evidence="16">
    <location>
        <begin position="306"/>
        <end position="318"/>
    </location>
</feature>
<dbReference type="Pfam" id="PF00734">
    <property type="entry name" value="CBM_1"/>
    <property type="match status" value="1"/>
</dbReference>
<keyword evidence="7" id="KW-0560">Oxidoreductase</keyword>
<dbReference type="EMBL" id="SRPW01003858">
    <property type="protein sequence ID" value="KAG5985942.1"/>
    <property type="molecule type" value="Genomic_DNA"/>
</dbReference>
<evidence type="ECO:0000256" key="13">
    <source>
        <dbReference type="ARBA" id="ARBA00044502"/>
    </source>
</evidence>
<feature type="region of interest" description="Disordered" evidence="16">
    <location>
        <begin position="256"/>
        <end position="334"/>
    </location>
</feature>
<dbReference type="SMART" id="SM00236">
    <property type="entry name" value="fCBD"/>
    <property type="match status" value="1"/>
</dbReference>
<dbReference type="InterPro" id="IPR049892">
    <property type="entry name" value="AA9"/>
</dbReference>
<evidence type="ECO:0000256" key="6">
    <source>
        <dbReference type="ARBA" id="ARBA00023001"/>
    </source>
</evidence>
<dbReference type="GO" id="GO:0030245">
    <property type="term" value="P:cellulose catabolic process"/>
    <property type="evidence" value="ECO:0007669"/>
    <property type="project" value="UniProtKB-KW"/>
</dbReference>
<dbReference type="CDD" id="cd21175">
    <property type="entry name" value="LPMO_AA9"/>
    <property type="match status" value="1"/>
</dbReference>
<evidence type="ECO:0000313" key="19">
    <source>
        <dbReference type="EMBL" id="KAG5985942.1"/>
    </source>
</evidence>
<evidence type="ECO:0000256" key="3">
    <source>
        <dbReference type="ARBA" id="ARBA00022525"/>
    </source>
</evidence>
<dbReference type="GO" id="GO:0030248">
    <property type="term" value="F:cellulose binding"/>
    <property type="evidence" value="ECO:0007669"/>
    <property type="project" value="InterPro"/>
</dbReference>
<evidence type="ECO:0000259" key="18">
    <source>
        <dbReference type="PROSITE" id="PS51164"/>
    </source>
</evidence>
<keyword evidence="3" id="KW-0964">Secreted</keyword>
<dbReference type="AlphaFoldDB" id="A0A9P7N278"/>
<evidence type="ECO:0000256" key="7">
    <source>
        <dbReference type="ARBA" id="ARBA00023002"/>
    </source>
</evidence>
<evidence type="ECO:0000256" key="12">
    <source>
        <dbReference type="ARBA" id="ARBA00023326"/>
    </source>
</evidence>
<feature type="signal peptide" evidence="17">
    <location>
        <begin position="1"/>
        <end position="17"/>
    </location>
</feature>
<evidence type="ECO:0000256" key="16">
    <source>
        <dbReference type="SAM" id="MobiDB-lite"/>
    </source>
</evidence>
<keyword evidence="9" id="KW-0503">Monooxygenase</keyword>